<dbReference type="InterPro" id="IPR004276">
    <property type="entry name" value="GlycoTrans_28_N"/>
</dbReference>
<dbReference type="Pfam" id="PF03033">
    <property type="entry name" value="Glyco_transf_28"/>
    <property type="match status" value="1"/>
</dbReference>
<keyword evidence="1" id="KW-0812">Transmembrane</keyword>
<keyword evidence="1" id="KW-0472">Membrane</keyword>
<dbReference type="PANTHER" id="PTHR48050">
    <property type="entry name" value="STEROL 3-BETA-GLUCOSYLTRANSFERASE"/>
    <property type="match status" value="1"/>
</dbReference>
<organism evidence="3 4">
    <name type="scientific">Rosa chinensis</name>
    <name type="common">China rose</name>
    <dbReference type="NCBI Taxonomy" id="74649"/>
    <lineage>
        <taxon>Eukaryota</taxon>
        <taxon>Viridiplantae</taxon>
        <taxon>Streptophyta</taxon>
        <taxon>Embryophyta</taxon>
        <taxon>Tracheophyta</taxon>
        <taxon>Spermatophyta</taxon>
        <taxon>Magnoliopsida</taxon>
        <taxon>eudicotyledons</taxon>
        <taxon>Gunneridae</taxon>
        <taxon>Pentapetalae</taxon>
        <taxon>rosids</taxon>
        <taxon>fabids</taxon>
        <taxon>Rosales</taxon>
        <taxon>Rosaceae</taxon>
        <taxon>Rosoideae</taxon>
        <taxon>Rosoideae incertae sedis</taxon>
        <taxon>Rosa</taxon>
    </lineage>
</organism>
<comment type="caution">
    <text evidence="3">The sequence shown here is derived from an EMBL/GenBank/DDBJ whole genome shotgun (WGS) entry which is preliminary data.</text>
</comment>
<keyword evidence="3" id="KW-0328">Glycosyltransferase</keyword>
<evidence type="ECO:0000256" key="1">
    <source>
        <dbReference type="SAM" id="Phobius"/>
    </source>
</evidence>
<dbReference type="Gramene" id="PRQ54908">
    <property type="protein sequence ID" value="PRQ54908"/>
    <property type="gene ID" value="RchiOBHm_Chr1g0318831"/>
</dbReference>
<dbReference type="Proteomes" id="UP000238479">
    <property type="component" value="Chromosome 1"/>
</dbReference>
<keyword evidence="4" id="KW-1185">Reference proteome</keyword>
<keyword evidence="3" id="KW-0808">Transferase</keyword>
<dbReference type="AlphaFoldDB" id="A0A2P6S890"/>
<accession>A0A2P6S890</accession>
<reference evidence="3 4" key="1">
    <citation type="journal article" date="2018" name="Nat. Genet.">
        <title>The Rosa genome provides new insights in the design of modern roses.</title>
        <authorList>
            <person name="Bendahmane M."/>
        </authorList>
    </citation>
    <scope>NUCLEOTIDE SEQUENCE [LARGE SCALE GENOMIC DNA]</scope>
    <source>
        <strain evidence="4">cv. Old Blush</strain>
    </source>
</reference>
<sequence length="147" mass="16758">MFKNKGFLPSEPSEVSIQRQQIKEIIFSLLPAWKEPYPDSKVPFKADAIIANPPAYGHSHVAEALKIPIHIFFTMPWTPTSEFPHPLSCVKRHIGYRVSLISNLNILLILICIGAFVGQFFILLLNNFFFSFKLSYLIVDALIWLAI</sequence>
<gene>
    <name evidence="3" type="ORF">RchiOBHm_Chr1g0318831</name>
</gene>
<keyword evidence="1" id="KW-1133">Transmembrane helix</keyword>
<proteinExistence type="predicted"/>
<feature type="transmembrane region" description="Helical" evidence="1">
    <location>
        <begin position="100"/>
        <end position="122"/>
    </location>
</feature>
<protein>
    <submittedName>
        <fullName evidence="3">Putative sterol 3-beta-glucosyltransferase</fullName>
        <ecNumber evidence="3">2.4.1.173</ecNumber>
    </submittedName>
</protein>
<dbReference type="PANTHER" id="PTHR48050:SF2">
    <property type="entry name" value="STEROL 3-BETA-GLUCOSYLTRANSFERASE UGT80A2-LIKE"/>
    <property type="match status" value="1"/>
</dbReference>
<evidence type="ECO:0000313" key="3">
    <source>
        <dbReference type="EMBL" id="PRQ54908.1"/>
    </source>
</evidence>
<name>A0A2P6S890_ROSCH</name>
<dbReference type="GO" id="GO:0016906">
    <property type="term" value="F:sterol 3-beta-glucosyltransferase activity"/>
    <property type="evidence" value="ECO:0007669"/>
    <property type="project" value="UniProtKB-EC"/>
</dbReference>
<dbReference type="SUPFAM" id="SSF53756">
    <property type="entry name" value="UDP-Glycosyltransferase/glycogen phosphorylase"/>
    <property type="match status" value="1"/>
</dbReference>
<feature type="domain" description="Glycosyltransferase family 28 N-terminal" evidence="2">
    <location>
        <begin position="6"/>
        <end position="83"/>
    </location>
</feature>
<dbReference type="GO" id="GO:0005975">
    <property type="term" value="P:carbohydrate metabolic process"/>
    <property type="evidence" value="ECO:0007669"/>
    <property type="project" value="InterPro"/>
</dbReference>
<dbReference type="InterPro" id="IPR050426">
    <property type="entry name" value="Glycosyltransferase_28"/>
</dbReference>
<dbReference type="EC" id="2.4.1.173" evidence="3"/>
<dbReference type="Gene3D" id="3.40.50.2000">
    <property type="entry name" value="Glycogen Phosphorylase B"/>
    <property type="match status" value="1"/>
</dbReference>
<dbReference type="EMBL" id="PDCK01000039">
    <property type="protein sequence ID" value="PRQ54908.1"/>
    <property type="molecule type" value="Genomic_DNA"/>
</dbReference>
<evidence type="ECO:0000313" key="4">
    <source>
        <dbReference type="Proteomes" id="UP000238479"/>
    </source>
</evidence>
<evidence type="ECO:0000259" key="2">
    <source>
        <dbReference type="Pfam" id="PF03033"/>
    </source>
</evidence>